<dbReference type="Proteomes" id="UP000886881">
    <property type="component" value="Unassembled WGS sequence"/>
</dbReference>
<gene>
    <name evidence="1" type="ORF">IAC35_06150</name>
</gene>
<dbReference type="InterPro" id="IPR036412">
    <property type="entry name" value="HAD-like_sf"/>
</dbReference>
<evidence type="ECO:0000313" key="2">
    <source>
        <dbReference type="Proteomes" id="UP000886881"/>
    </source>
</evidence>
<keyword evidence="1" id="KW-0378">Hydrolase</keyword>
<dbReference type="GO" id="GO:0016787">
    <property type="term" value="F:hydrolase activity"/>
    <property type="evidence" value="ECO:0007669"/>
    <property type="project" value="UniProtKB-KW"/>
</dbReference>
<organism evidence="1 2">
    <name type="scientific">Candidatus Cryptobacteroides merdipullorum</name>
    <dbReference type="NCBI Taxonomy" id="2840771"/>
    <lineage>
        <taxon>Bacteria</taxon>
        <taxon>Pseudomonadati</taxon>
        <taxon>Bacteroidota</taxon>
        <taxon>Bacteroidia</taxon>
        <taxon>Bacteroidales</taxon>
        <taxon>Candidatus Cryptobacteroides</taxon>
    </lineage>
</organism>
<protein>
    <submittedName>
        <fullName evidence="1">Haloacid dehalogenase-like hydrolase</fullName>
    </submittedName>
</protein>
<sequence>MRKKPIVALIYDFDGTLSPGNMQEFGFIQAVGKTAEEFWTMSDDIAKGQDASNVLSYMKLMFDEARNCGIKLRRDDFKSFGKDVRLFEGVREWFSAVNAYGKEKGVVVEHYINSSGLKEIIEGTPIAGEFKHIFAGTFIYDENGEAVWPGIAVDYTAKTQFIFKISKGIFSARDNKRVNASMAEDRKRIPFTNMIYFGDGDTDVPCMKIVGMFGGHSIAVYNPDNPHKKATAGKLKRQGRVSFALPAVYTADSAAFRVVTAIIDKIKADHELQLLSL</sequence>
<dbReference type="Pfam" id="PF12710">
    <property type="entry name" value="HAD"/>
    <property type="match status" value="1"/>
</dbReference>
<accession>A0A9D1GP10</accession>
<reference evidence="1" key="2">
    <citation type="journal article" date="2021" name="PeerJ">
        <title>Extensive microbial diversity within the chicken gut microbiome revealed by metagenomics and culture.</title>
        <authorList>
            <person name="Gilroy R."/>
            <person name="Ravi A."/>
            <person name="Getino M."/>
            <person name="Pursley I."/>
            <person name="Horton D.L."/>
            <person name="Alikhan N.F."/>
            <person name="Baker D."/>
            <person name="Gharbi K."/>
            <person name="Hall N."/>
            <person name="Watson M."/>
            <person name="Adriaenssens E.M."/>
            <person name="Foster-Nyarko E."/>
            <person name="Jarju S."/>
            <person name="Secka A."/>
            <person name="Antonio M."/>
            <person name="Oren A."/>
            <person name="Chaudhuri R.R."/>
            <person name="La Ragione R."/>
            <person name="Hildebrand F."/>
            <person name="Pallen M.J."/>
        </authorList>
    </citation>
    <scope>NUCLEOTIDE SEQUENCE</scope>
    <source>
        <strain evidence="1">ChiHecec2B26-709</strain>
    </source>
</reference>
<dbReference type="SUPFAM" id="SSF56784">
    <property type="entry name" value="HAD-like"/>
    <property type="match status" value="1"/>
</dbReference>
<proteinExistence type="predicted"/>
<evidence type="ECO:0000313" key="1">
    <source>
        <dbReference type="EMBL" id="HIT47421.1"/>
    </source>
</evidence>
<dbReference type="Gene3D" id="3.40.50.1000">
    <property type="entry name" value="HAD superfamily/HAD-like"/>
    <property type="match status" value="1"/>
</dbReference>
<reference evidence="1" key="1">
    <citation type="submission" date="2020-10" db="EMBL/GenBank/DDBJ databases">
        <authorList>
            <person name="Gilroy R."/>
        </authorList>
    </citation>
    <scope>NUCLEOTIDE SEQUENCE</scope>
    <source>
        <strain evidence="1">ChiHecec2B26-709</strain>
    </source>
</reference>
<name>A0A9D1GP10_9BACT</name>
<dbReference type="InterPro" id="IPR023214">
    <property type="entry name" value="HAD_sf"/>
</dbReference>
<comment type="caution">
    <text evidence="1">The sequence shown here is derived from an EMBL/GenBank/DDBJ whole genome shotgun (WGS) entry which is preliminary data.</text>
</comment>
<dbReference type="AlphaFoldDB" id="A0A9D1GP10"/>
<dbReference type="EMBL" id="DVLC01000114">
    <property type="protein sequence ID" value="HIT47421.1"/>
    <property type="molecule type" value="Genomic_DNA"/>
</dbReference>